<dbReference type="SMART" id="SM00867">
    <property type="entry name" value="YceI"/>
    <property type="match status" value="1"/>
</dbReference>
<gene>
    <name evidence="2" type="ORF">LVJ94_31340</name>
</gene>
<dbReference type="RefSeq" id="WP_394831014.1">
    <property type="nucleotide sequence ID" value="NZ_CP089929.1"/>
</dbReference>
<accession>A0ABZ2KRT6</accession>
<protein>
    <submittedName>
        <fullName evidence="2">YceI family protein</fullName>
    </submittedName>
</protein>
<reference evidence="2" key="1">
    <citation type="submission" date="2021-12" db="EMBL/GenBank/DDBJ databases">
        <title>Discovery of the Pendulisporaceae a myxobacterial family with distinct sporulation behavior and unique specialized metabolism.</title>
        <authorList>
            <person name="Garcia R."/>
            <person name="Popoff A."/>
            <person name="Bader C.D."/>
            <person name="Loehr J."/>
            <person name="Walesch S."/>
            <person name="Walt C."/>
            <person name="Boldt J."/>
            <person name="Bunk B."/>
            <person name="Haeckl F.J.F.P.J."/>
            <person name="Gunesch A.P."/>
            <person name="Birkelbach J."/>
            <person name="Nuebel U."/>
            <person name="Pietschmann T."/>
            <person name="Bach T."/>
            <person name="Mueller R."/>
        </authorList>
    </citation>
    <scope>NUCLEOTIDE SEQUENCE</scope>
    <source>
        <strain evidence="2">MSr11367</strain>
    </source>
</reference>
<evidence type="ECO:0000259" key="1">
    <source>
        <dbReference type="SMART" id="SM00867"/>
    </source>
</evidence>
<dbReference type="EMBL" id="CP089983">
    <property type="protein sequence ID" value="WXB01399.1"/>
    <property type="molecule type" value="Genomic_DNA"/>
</dbReference>
<dbReference type="InterPro" id="IPR036761">
    <property type="entry name" value="TTHA0802/YceI-like_sf"/>
</dbReference>
<proteinExistence type="predicted"/>
<feature type="domain" description="Lipid/polyisoprenoid-binding YceI-like" evidence="1">
    <location>
        <begin position="7"/>
        <end position="180"/>
    </location>
</feature>
<dbReference type="InterPro" id="IPR007372">
    <property type="entry name" value="Lipid/polyisoprenoid-bd_YceI"/>
</dbReference>
<sequence length="185" mass="20067">MAEPGQRHRIGPEHGRLIVRTSRQGLAAHAGHDLTIEVTRWRGEVLLAEDRAASSVSVTVETESLRVLEGVGGLKPLSERDKREIEATAQRLLDVRNHPELHFVSTEIVFNASGAVIDGTLTLLGRARRLRLDVTSRGNGSYRGTGTVLQSEYGIKPYTAFFGALKLADAVVVEADVEFTTSAAP</sequence>
<name>A0ABZ2KRT6_9BACT</name>
<dbReference type="SUPFAM" id="SSF101874">
    <property type="entry name" value="YceI-like"/>
    <property type="match status" value="1"/>
</dbReference>
<organism evidence="2 3">
    <name type="scientific">Pendulispora rubella</name>
    <dbReference type="NCBI Taxonomy" id="2741070"/>
    <lineage>
        <taxon>Bacteria</taxon>
        <taxon>Pseudomonadati</taxon>
        <taxon>Myxococcota</taxon>
        <taxon>Myxococcia</taxon>
        <taxon>Myxococcales</taxon>
        <taxon>Sorangiineae</taxon>
        <taxon>Pendulisporaceae</taxon>
        <taxon>Pendulispora</taxon>
    </lineage>
</organism>
<dbReference type="Proteomes" id="UP001374803">
    <property type="component" value="Chromosome"/>
</dbReference>
<dbReference type="Gene3D" id="2.40.128.110">
    <property type="entry name" value="Lipid/polyisoprenoid-binding, YceI-like"/>
    <property type="match status" value="1"/>
</dbReference>
<keyword evidence="3" id="KW-1185">Reference proteome</keyword>
<dbReference type="Pfam" id="PF04264">
    <property type="entry name" value="YceI"/>
    <property type="match status" value="1"/>
</dbReference>
<evidence type="ECO:0000313" key="2">
    <source>
        <dbReference type="EMBL" id="WXB01399.1"/>
    </source>
</evidence>
<evidence type="ECO:0000313" key="3">
    <source>
        <dbReference type="Proteomes" id="UP001374803"/>
    </source>
</evidence>